<dbReference type="OMA" id="STPICCA"/>
<comment type="subcellular location">
    <subcellularLocation>
        <location evidence="1">Mitochondrion membrane</location>
        <topology evidence="1">Multi-pass membrane protein</topology>
    </subcellularLocation>
</comment>
<dbReference type="GO" id="GO:1990542">
    <property type="term" value="P:mitochondrial transmembrane transport"/>
    <property type="evidence" value="ECO:0007669"/>
    <property type="project" value="TreeGrafter"/>
</dbReference>
<keyword evidence="5" id="KW-0029">Amino-acid transport</keyword>
<keyword evidence="3" id="KW-0813">Transport</keyword>
<evidence type="ECO:0000256" key="4">
    <source>
        <dbReference type="ARBA" id="ARBA00022692"/>
    </source>
</evidence>
<dbReference type="InterPro" id="IPR004686">
    <property type="entry name" value="Mtc"/>
</dbReference>
<sequence>MSAAYWDRFTRFYHMTDPATLLASSKEITDAQQLIDNVAKGRVALDSAFVRSEHQRAVRLMDAIVHPETKQPIFMPCRFSAFLPANMLILLGMLHPTMQSPAKSTFWQLTNQTYNVGVNYCNGSASGEMTPTKLFGAYAIAVVSSCGTAYGLNKWRESLGPKCPRALSIAIPFIAVALANIANVGVIRSPDLINGVVVRDKESGEVVGKSAAAGRQAVGQVAISRVLIPIPLMLFPPIIMNCLTDPSKGMLRAKPKLHLPVQIGVLLVMLRLALPLCIAVFPEDSEMASSRLEPSLREWRSSTGSALSSTVTFNKGL</sequence>
<dbReference type="AlphaFoldDB" id="A0A0S4IJR6"/>
<evidence type="ECO:0000256" key="1">
    <source>
        <dbReference type="ARBA" id="ARBA00004225"/>
    </source>
</evidence>
<feature type="transmembrane region" description="Helical" evidence="9">
    <location>
        <begin position="165"/>
        <end position="187"/>
    </location>
</feature>
<accession>A0A0S4IJR6</accession>
<name>A0A0S4IJR6_BODSA</name>
<keyword evidence="7" id="KW-0496">Mitochondrion</keyword>
<dbReference type="GO" id="GO:0006865">
    <property type="term" value="P:amino acid transport"/>
    <property type="evidence" value="ECO:0007669"/>
    <property type="project" value="UniProtKB-KW"/>
</dbReference>
<feature type="transmembrane region" description="Helical" evidence="9">
    <location>
        <begin position="263"/>
        <end position="281"/>
    </location>
</feature>
<dbReference type="PANTHER" id="PTHR11153:SF6">
    <property type="entry name" value="SIDEROFLEXIN-5"/>
    <property type="match status" value="1"/>
</dbReference>
<dbReference type="EMBL" id="CYKH01000012">
    <property type="protein sequence ID" value="CUE58621.1"/>
    <property type="molecule type" value="Genomic_DNA"/>
</dbReference>
<dbReference type="Proteomes" id="UP000051952">
    <property type="component" value="Unassembled WGS sequence"/>
</dbReference>
<dbReference type="GO" id="GO:0015075">
    <property type="term" value="F:monoatomic ion transmembrane transporter activity"/>
    <property type="evidence" value="ECO:0007669"/>
    <property type="project" value="InterPro"/>
</dbReference>
<evidence type="ECO:0000313" key="10">
    <source>
        <dbReference type="EMBL" id="CUE58621.1"/>
    </source>
</evidence>
<evidence type="ECO:0000256" key="7">
    <source>
        <dbReference type="ARBA" id="ARBA00023128"/>
    </source>
</evidence>
<protein>
    <submittedName>
        <fullName evidence="10">Sre-2 carboxylate carrier-like protein, putative</fullName>
    </submittedName>
</protein>
<evidence type="ECO:0000256" key="9">
    <source>
        <dbReference type="SAM" id="Phobius"/>
    </source>
</evidence>
<evidence type="ECO:0000256" key="5">
    <source>
        <dbReference type="ARBA" id="ARBA00022970"/>
    </source>
</evidence>
<feature type="transmembrane region" description="Helical" evidence="9">
    <location>
        <begin position="135"/>
        <end position="153"/>
    </location>
</feature>
<proteinExistence type="inferred from homology"/>
<keyword evidence="11" id="KW-1185">Reference proteome</keyword>
<gene>
    <name evidence="10" type="ORF">BSAL_49275</name>
</gene>
<dbReference type="VEuPathDB" id="TriTrypDB:BSAL_49275"/>
<feature type="transmembrane region" description="Helical" evidence="9">
    <location>
        <begin position="79"/>
        <end position="98"/>
    </location>
</feature>
<feature type="transmembrane region" description="Helical" evidence="9">
    <location>
        <begin position="222"/>
        <end position="243"/>
    </location>
</feature>
<keyword evidence="6 9" id="KW-1133">Transmembrane helix</keyword>
<evidence type="ECO:0000256" key="3">
    <source>
        <dbReference type="ARBA" id="ARBA00022448"/>
    </source>
</evidence>
<evidence type="ECO:0000256" key="8">
    <source>
        <dbReference type="ARBA" id="ARBA00023136"/>
    </source>
</evidence>
<dbReference type="PANTHER" id="PTHR11153">
    <property type="entry name" value="SIDEROFLEXIN"/>
    <property type="match status" value="1"/>
</dbReference>
<evidence type="ECO:0000256" key="6">
    <source>
        <dbReference type="ARBA" id="ARBA00022989"/>
    </source>
</evidence>
<organism evidence="10 11">
    <name type="scientific">Bodo saltans</name>
    <name type="common">Flagellated protozoan</name>
    <dbReference type="NCBI Taxonomy" id="75058"/>
    <lineage>
        <taxon>Eukaryota</taxon>
        <taxon>Discoba</taxon>
        <taxon>Euglenozoa</taxon>
        <taxon>Kinetoplastea</taxon>
        <taxon>Metakinetoplastina</taxon>
        <taxon>Eubodonida</taxon>
        <taxon>Bodonidae</taxon>
        <taxon>Bodo</taxon>
    </lineage>
</organism>
<dbReference type="Pfam" id="PF03820">
    <property type="entry name" value="SFXNs"/>
    <property type="match status" value="1"/>
</dbReference>
<evidence type="ECO:0000313" key="11">
    <source>
        <dbReference type="Proteomes" id="UP000051952"/>
    </source>
</evidence>
<dbReference type="OrthoDB" id="6608471at2759"/>
<dbReference type="GO" id="GO:0005743">
    <property type="term" value="C:mitochondrial inner membrane"/>
    <property type="evidence" value="ECO:0007669"/>
    <property type="project" value="TreeGrafter"/>
</dbReference>
<evidence type="ECO:0000256" key="2">
    <source>
        <dbReference type="ARBA" id="ARBA00005974"/>
    </source>
</evidence>
<reference evidence="11" key="1">
    <citation type="submission" date="2015-09" db="EMBL/GenBank/DDBJ databases">
        <authorList>
            <consortium name="Pathogen Informatics"/>
        </authorList>
    </citation>
    <scope>NUCLEOTIDE SEQUENCE [LARGE SCALE GENOMIC DNA]</scope>
    <source>
        <strain evidence="11">Lake Konstanz</strain>
    </source>
</reference>
<keyword evidence="8 9" id="KW-0472">Membrane</keyword>
<keyword evidence="4 9" id="KW-0812">Transmembrane</keyword>
<comment type="similarity">
    <text evidence="2">Belongs to the sideroflexin family.</text>
</comment>